<feature type="compositionally biased region" description="Polar residues" evidence="1">
    <location>
        <begin position="67"/>
        <end position="77"/>
    </location>
</feature>
<feature type="transmembrane region" description="Helical" evidence="2">
    <location>
        <begin position="137"/>
        <end position="156"/>
    </location>
</feature>
<comment type="caution">
    <text evidence="3">The sequence shown here is derived from an EMBL/GenBank/DDBJ whole genome shotgun (WGS) entry which is preliminary data.</text>
</comment>
<dbReference type="Proteomes" id="UP000824150">
    <property type="component" value="Unassembled WGS sequence"/>
</dbReference>
<keyword evidence="2" id="KW-1133">Transmembrane helix</keyword>
<evidence type="ECO:0000256" key="2">
    <source>
        <dbReference type="SAM" id="Phobius"/>
    </source>
</evidence>
<reference evidence="3" key="1">
    <citation type="journal article" date="2021" name="PeerJ">
        <title>Extensive microbial diversity within the chicken gut microbiome revealed by metagenomics and culture.</title>
        <authorList>
            <person name="Gilroy R."/>
            <person name="Ravi A."/>
            <person name="Getino M."/>
            <person name="Pursley I."/>
            <person name="Horton D.L."/>
            <person name="Alikhan N.F."/>
            <person name="Baker D."/>
            <person name="Gharbi K."/>
            <person name="Hall N."/>
            <person name="Watson M."/>
            <person name="Adriaenssens E.M."/>
            <person name="Foster-Nyarko E."/>
            <person name="Jarju S."/>
            <person name="Secka A."/>
            <person name="Antonio M."/>
            <person name="Oren A."/>
            <person name="Chaudhuri R.R."/>
            <person name="La Ragione R."/>
            <person name="Hildebrand F."/>
            <person name="Pallen M.J."/>
        </authorList>
    </citation>
    <scope>NUCLEOTIDE SEQUENCE</scope>
    <source>
        <strain evidence="3">687</strain>
    </source>
</reference>
<gene>
    <name evidence="3" type="ORF">IAA31_02050</name>
</gene>
<proteinExistence type="predicted"/>
<evidence type="ECO:0000313" key="3">
    <source>
        <dbReference type="EMBL" id="MBU3826261.1"/>
    </source>
</evidence>
<reference evidence="3" key="2">
    <citation type="submission" date="2021-04" db="EMBL/GenBank/DDBJ databases">
        <authorList>
            <person name="Gilroy R."/>
        </authorList>
    </citation>
    <scope>NUCLEOTIDE SEQUENCE</scope>
    <source>
        <strain evidence="3">687</strain>
    </source>
</reference>
<evidence type="ECO:0000313" key="4">
    <source>
        <dbReference type="Proteomes" id="UP000824150"/>
    </source>
</evidence>
<feature type="compositionally biased region" description="Polar residues" evidence="1">
    <location>
        <begin position="94"/>
        <end position="105"/>
    </location>
</feature>
<dbReference type="EMBL" id="JAHLFG010000025">
    <property type="protein sequence ID" value="MBU3826261.1"/>
    <property type="molecule type" value="Genomic_DNA"/>
</dbReference>
<keyword evidence="2" id="KW-0472">Membrane</keyword>
<name>A0A9E2KMM7_9GAMM</name>
<sequence>MHDYLKLTQGPLVPPNGDFATYVLKLQQHKLVALDPSTFADPDAQISASSILQQIKAQQEQQRKPRNTSAPTAQQRSPAPKAKKAVRTIKPTEVNPSPVKSNKTASKGPHNALGLLIFFMFVFSAGIINFFAPTRQIAAGGMFGLVFTLIICLIMINKRRKR</sequence>
<protein>
    <submittedName>
        <fullName evidence="3">Uncharacterized protein</fullName>
    </submittedName>
</protein>
<organism evidence="3 4">
    <name type="scientific">Candidatus Anaerobiospirillum merdipullorum</name>
    <dbReference type="NCBI Taxonomy" id="2838450"/>
    <lineage>
        <taxon>Bacteria</taxon>
        <taxon>Pseudomonadati</taxon>
        <taxon>Pseudomonadota</taxon>
        <taxon>Gammaproteobacteria</taxon>
        <taxon>Aeromonadales</taxon>
        <taxon>Succinivibrionaceae</taxon>
        <taxon>Anaerobiospirillum</taxon>
    </lineage>
</organism>
<dbReference type="AlphaFoldDB" id="A0A9E2KMM7"/>
<feature type="region of interest" description="Disordered" evidence="1">
    <location>
        <begin position="54"/>
        <end position="105"/>
    </location>
</feature>
<evidence type="ECO:0000256" key="1">
    <source>
        <dbReference type="SAM" id="MobiDB-lite"/>
    </source>
</evidence>
<feature type="transmembrane region" description="Helical" evidence="2">
    <location>
        <begin position="112"/>
        <end position="131"/>
    </location>
</feature>
<accession>A0A9E2KMM7</accession>
<keyword evidence="2" id="KW-0812">Transmembrane</keyword>